<protein>
    <recommendedName>
        <fullName evidence="1">Spore protein YkvP/CgeB glycosyl transferase-like domain-containing protein</fullName>
    </recommendedName>
</protein>
<accession>A0ABN2YGP5</accession>
<name>A0ABN2YGP5_9ACTN</name>
<evidence type="ECO:0000313" key="3">
    <source>
        <dbReference type="Proteomes" id="UP001500575"/>
    </source>
</evidence>
<dbReference type="SUPFAM" id="SSF53756">
    <property type="entry name" value="UDP-Glycosyltransferase/glycogen phosphorylase"/>
    <property type="match status" value="1"/>
</dbReference>
<feature type="domain" description="Spore protein YkvP/CgeB glycosyl transferase-like" evidence="1">
    <location>
        <begin position="189"/>
        <end position="331"/>
    </location>
</feature>
<dbReference type="RefSeq" id="WP_344304214.1">
    <property type="nucleotide sequence ID" value="NZ_BAAAQQ010000012.1"/>
</dbReference>
<evidence type="ECO:0000313" key="2">
    <source>
        <dbReference type="EMBL" id="GAA2127154.1"/>
    </source>
</evidence>
<reference evidence="2 3" key="1">
    <citation type="journal article" date="2019" name="Int. J. Syst. Evol. Microbiol.">
        <title>The Global Catalogue of Microorganisms (GCM) 10K type strain sequencing project: providing services to taxonomists for standard genome sequencing and annotation.</title>
        <authorList>
            <consortium name="The Broad Institute Genomics Platform"/>
            <consortium name="The Broad Institute Genome Sequencing Center for Infectious Disease"/>
            <person name="Wu L."/>
            <person name="Ma J."/>
        </authorList>
    </citation>
    <scope>NUCLEOTIDE SEQUENCE [LARGE SCALE GENOMIC DNA]</scope>
    <source>
        <strain evidence="2 3">JCM 16021</strain>
    </source>
</reference>
<dbReference type="EMBL" id="BAAAQQ010000012">
    <property type="protein sequence ID" value="GAA2127154.1"/>
    <property type="molecule type" value="Genomic_DNA"/>
</dbReference>
<proteinExistence type="predicted"/>
<dbReference type="Pfam" id="PF13524">
    <property type="entry name" value="Glyco_trans_1_2"/>
    <property type="match status" value="1"/>
</dbReference>
<gene>
    <name evidence="2" type="ORF">GCM10009843_26290</name>
</gene>
<evidence type="ECO:0000259" key="1">
    <source>
        <dbReference type="Pfam" id="PF13524"/>
    </source>
</evidence>
<dbReference type="InterPro" id="IPR055259">
    <property type="entry name" value="YkvP/CgeB_Glyco_trans-like"/>
</dbReference>
<sequence>MTQPVRRLLLVTPAFHGYGRSLAEALERSGYDVTWFPYDAHPGVRGKLDFAVRHRIPTALRLHAVAERYVEEVTRSAVQALTDADPDIVVTIKGEGLGRGYWQALDGSSRRQVLWLYDEIDRWCPDPALLASRPLVVSYSRSDTERLRAEGLDAHYVPNAFDQTIPWTPRSSNEVVFVGARYPDRTDLLTALVGRGVPVRAYGRQWSRHVLDRVRTGEAGRPDVPAARDVSRSEAYGITAGSVAALSPHTGQGGFTMRTFELPGTTSLQLIDRHDVEEFYEPGTEVAVYDGIDELVDLCHRAASDRAWARRVGERGRARTLAEHTFDHRVPLLEQLWA</sequence>
<organism evidence="2 3">
    <name type="scientific">Nocardioides bigeumensis</name>
    <dbReference type="NCBI Taxonomy" id="433657"/>
    <lineage>
        <taxon>Bacteria</taxon>
        <taxon>Bacillati</taxon>
        <taxon>Actinomycetota</taxon>
        <taxon>Actinomycetes</taxon>
        <taxon>Propionibacteriales</taxon>
        <taxon>Nocardioidaceae</taxon>
        <taxon>Nocardioides</taxon>
    </lineage>
</organism>
<keyword evidence="3" id="KW-1185">Reference proteome</keyword>
<dbReference type="Proteomes" id="UP001500575">
    <property type="component" value="Unassembled WGS sequence"/>
</dbReference>
<comment type="caution">
    <text evidence="2">The sequence shown here is derived from an EMBL/GenBank/DDBJ whole genome shotgun (WGS) entry which is preliminary data.</text>
</comment>